<evidence type="ECO:0000256" key="1">
    <source>
        <dbReference type="SAM" id="MobiDB-lite"/>
    </source>
</evidence>
<feature type="domain" description="Ubiquitin-like" evidence="2">
    <location>
        <begin position="1"/>
        <end position="76"/>
    </location>
</feature>
<keyword evidence="4" id="KW-1185">Reference proteome</keyword>
<dbReference type="InterPro" id="IPR029071">
    <property type="entry name" value="Ubiquitin-like_domsf"/>
</dbReference>
<gene>
    <name evidence="3" type="ORF">TRFO_05143</name>
</gene>
<evidence type="ECO:0000313" key="4">
    <source>
        <dbReference type="Proteomes" id="UP000179807"/>
    </source>
</evidence>
<dbReference type="RefSeq" id="XP_068360660.1">
    <property type="nucleotide sequence ID" value="XM_068492315.1"/>
</dbReference>
<dbReference type="InterPro" id="IPR000626">
    <property type="entry name" value="Ubiquitin-like_dom"/>
</dbReference>
<comment type="caution">
    <text evidence="3">The sequence shown here is derived from an EMBL/GenBank/DDBJ whole genome shotgun (WGS) entry which is preliminary data.</text>
</comment>
<reference evidence="3" key="1">
    <citation type="submission" date="2016-10" db="EMBL/GenBank/DDBJ databases">
        <authorList>
            <person name="Benchimol M."/>
            <person name="Almeida L.G."/>
            <person name="Vasconcelos A.T."/>
            <person name="Perreira-Neves A."/>
            <person name="Rosa I.A."/>
            <person name="Tasca T."/>
            <person name="Bogo M.R."/>
            <person name="de Souza W."/>
        </authorList>
    </citation>
    <scope>NUCLEOTIDE SEQUENCE [LARGE SCALE GENOMIC DNA]</scope>
    <source>
        <strain evidence="3">K</strain>
    </source>
</reference>
<dbReference type="EMBL" id="MLAK01000693">
    <property type="protein sequence ID" value="OHT07524.1"/>
    <property type="molecule type" value="Genomic_DNA"/>
</dbReference>
<dbReference type="SUPFAM" id="SSF54236">
    <property type="entry name" value="Ubiquitin-like"/>
    <property type="match status" value="1"/>
</dbReference>
<name>A0A1J4KCU7_9EUKA</name>
<dbReference type="VEuPathDB" id="TrichDB:TRFO_05143"/>
<proteinExistence type="predicted"/>
<protein>
    <recommendedName>
        <fullName evidence="2">Ubiquitin-like domain-containing protein</fullName>
    </recommendedName>
</protein>
<accession>A0A1J4KCU7</accession>
<sequence length="267" mass="31031">MKIFVKILHFPDFFVIVTETDFVSDLKYEIGKHLNIPESNFDQIFIFFSGKTCHDFFSLANYGIKDRSIVYCYIKKVEISMADSPLNDISQNSQNSPIERSLSNFCLADTVPSNHLVHHRNQQTSIPSNFSDFHFYHIQQNIENHDSFERMKSNDLVLTKEELRPKGSVRIHKRFHDFENFREQKREMSGRNPNKRFPTVISTVKPSEPSCESLPTMGMMQISISMPNMAISLRKVKLNMYNENGSSKVAEEEPPRNEETKQATTHE</sequence>
<dbReference type="GeneID" id="94827019"/>
<dbReference type="PROSITE" id="PS50053">
    <property type="entry name" value="UBIQUITIN_2"/>
    <property type="match status" value="1"/>
</dbReference>
<evidence type="ECO:0000313" key="3">
    <source>
        <dbReference type="EMBL" id="OHT07524.1"/>
    </source>
</evidence>
<dbReference type="AlphaFoldDB" id="A0A1J4KCU7"/>
<evidence type="ECO:0000259" key="2">
    <source>
        <dbReference type="PROSITE" id="PS50053"/>
    </source>
</evidence>
<feature type="compositionally biased region" description="Basic and acidic residues" evidence="1">
    <location>
        <begin position="249"/>
        <end position="267"/>
    </location>
</feature>
<dbReference type="Gene3D" id="3.10.20.90">
    <property type="entry name" value="Phosphatidylinositol 3-kinase Catalytic Subunit, Chain A, domain 1"/>
    <property type="match status" value="1"/>
</dbReference>
<organism evidence="3 4">
    <name type="scientific">Tritrichomonas foetus</name>
    <dbReference type="NCBI Taxonomy" id="1144522"/>
    <lineage>
        <taxon>Eukaryota</taxon>
        <taxon>Metamonada</taxon>
        <taxon>Parabasalia</taxon>
        <taxon>Tritrichomonadida</taxon>
        <taxon>Tritrichomonadidae</taxon>
        <taxon>Tritrichomonas</taxon>
    </lineage>
</organism>
<feature type="region of interest" description="Disordered" evidence="1">
    <location>
        <begin position="244"/>
        <end position="267"/>
    </location>
</feature>
<dbReference type="Pfam" id="PF00240">
    <property type="entry name" value="ubiquitin"/>
    <property type="match status" value="1"/>
</dbReference>
<dbReference type="Proteomes" id="UP000179807">
    <property type="component" value="Unassembled WGS sequence"/>
</dbReference>